<dbReference type="Proteomes" id="UP000324479">
    <property type="component" value="Unassembled WGS sequence"/>
</dbReference>
<dbReference type="EMBL" id="VWOX01000003">
    <property type="protein sequence ID" value="KAA5545609.1"/>
    <property type="molecule type" value="Genomic_DNA"/>
</dbReference>
<proteinExistence type="predicted"/>
<accession>A0A5M6DHE5</accession>
<evidence type="ECO:0000313" key="3">
    <source>
        <dbReference type="Proteomes" id="UP000324479"/>
    </source>
</evidence>
<protein>
    <submittedName>
        <fullName evidence="2">Uncharacterized protein</fullName>
    </submittedName>
</protein>
<gene>
    <name evidence="2" type="ORF">FYK55_07715</name>
</gene>
<feature type="region of interest" description="Disordered" evidence="1">
    <location>
        <begin position="1"/>
        <end position="24"/>
    </location>
</feature>
<sequence>MPPTTGGSNFALPPSVSGPPSGSLFDPYAAAPASGYVPPISSAGGGTVYGGYGYGAAPVTGFSGPVTPAPQGGFLAPSPSVSPYSSGGFSTPPATPPPLFSNGGSFLGATSTTLPPVGFSSPSTYGAPAGYGSPTSPYPSAAPSTLYPGGFFGPTGTFAPPPVDPYGLIQKGRFRHTFINDDDSADALEINDTDIALAFMCQQFLWSTQPLFIAPSFSLHQWDGPQSSTGADLPANAYSAFLDFGWQSDPNRIFGAELGLSLGVFSEFDVLNSDSLRIRGKGLGTFRLTPASTLKLGVYYYDRVDTKLLPAGGLLWRPSPLTRADLFFPQPKFSRFVSTIGVNDIWWYVSGDYGGGSWTIERDGGGDDQVDINDIRVALGLEWGPTTRMRLGQRSAFFELGYVFNRELVYRYNPQDNLSLDDTWMVRLGIGY</sequence>
<organism evidence="2 3">
    <name type="scientific">Roseiconus nitratireducens</name>
    <dbReference type="NCBI Taxonomy" id="2605748"/>
    <lineage>
        <taxon>Bacteria</taxon>
        <taxon>Pseudomonadati</taxon>
        <taxon>Planctomycetota</taxon>
        <taxon>Planctomycetia</taxon>
        <taxon>Pirellulales</taxon>
        <taxon>Pirellulaceae</taxon>
        <taxon>Roseiconus</taxon>
    </lineage>
</organism>
<evidence type="ECO:0000256" key="1">
    <source>
        <dbReference type="SAM" id="MobiDB-lite"/>
    </source>
</evidence>
<evidence type="ECO:0000313" key="2">
    <source>
        <dbReference type="EMBL" id="KAA5545609.1"/>
    </source>
</evidence>
<reference evidence="2 3" key="1">
    <citation type="submission" date="2019-08" db="EMBL/GenBank/DDBJ databases">
        <authorList>
            <person name="Dhanesh K."/>
            <person name="Kumar G."/>
            <person name="Sasikala C."/>
            <person name="Venkata Ramana C."/>
        </authorList>
    </citation>
    <scope>NUCLEOTIDE SEQUENCE [LARGE SCALE GENOMIC DNA]</scope>
    <source>
        <strain evidence="2 3">JC645</strain>
    </source>
</reference>
<feature type="compositionally biased region" description="Low complexity" evidence="1">
    <location>
        <begin position="13"/>
        <end position="23"/>
    </location>
</feature>
<keyword evidence="3" id="KW-1185">Reference proteome</keyword>
<dbReference type="AlphaFoldDB" id="A0A5M6DHE5"/>
<comment type="caution">
    <text evidence="2">The sequence shown here is derived from an EMBL/GenBank/DDBJ whole genome shotgun (WGS) entry which is preliminary data.</text>
</comment>
<name>A0A5M6DHE5_9BACT</name>